<dbReference type="Proteomes" id="UP000050969">
    <property type="component" value="Unassembled WGS sequence"/>
</dbReference>
<accession>A0A0R2MWC9</accession>
<protein>
    <submittedName>
        <fullName evidence="1">Uncharacterized protein</fullName>
    </submittedName>
</protein>
<organism evidence="1 2">
    <name type="scientific">Lacticaseibacillus saniviri JCM 17471 = DSM 24301</name>
    <dbReference type="NCBI Taxonomy" id="1293598"/>
    <lineage>
        <taxon>Bacteria</taxon>
        <taxon>Bacillati</taxon>
        <taxon>Bacillota</taxon>
        <taxon>Bacilli</taxon>
        <taxon>Lactobacillales</taxon>
        <taxon>Lactobacillaceae</taxon>
        <taxon>Lacticaseibacillus</taxon>
    </lineage>
</organism>
<dbReference type="EMBL" id="JQCE01000006">
    <property type="protein sequence ID" value="KRO17928.1"/>
    <property type="molecule type" value="Genomic_DNA"/>
</dbReference>
<evidence type="ECO:0000313" key="2">
    <source>
        <dbReference type="Proteomes" id="UP000050969"/>
    </source>
</evidence>
<name>A0A0R2MWC9_9LACO</name>
<evidence type="ECO:0000313" key="1">
    <source>
        <dbReference type="EMBL" id="KRO17928.1"/>
    </source>
</evidence>
<dbReference type="PATRIC" id="fig|1293598.4.peg.1796"/>
<keyword evidence="2" id="KW-1185">Reference proteome</keyword>
<reference evidence="1 2" key="1">
    <citation type="journal article" date="2015" name="Genome Announc.">
        <title>Expanding the biotechnology potential of lactobacilli through comparative genomics of 213 strains and associated genera.</title>
        <authorList>
            <person name="Sun Z."/>
            <person name="Harris H.M."/>
            <person name="McCann A."/>
            <person name="Guo C."/>
            <person name="Argimon S."/>
            <person name="Zhang W."/>
            <person name="Yang X."/>
            <person name="Jeffery I.B."/>
            <person name="Cooney J.C."/>
            <person name="Kagawa T.F."/>
            <person name="Liu W."/>
            <person name="Song Y."/>
            <person name="Salvetti E."/>
            <person name="Wrobel A."/>
            <person name="Rasinkangas P."/>
            <person name="Parkhill J."/>
            <person name="Rea M.C."/>
            <person name="O'Sullivan O."/>
            <person name="Ritari J."/>
            <person name="Douillard F.P."/>
            <person name="Paul Ross R."/>
            <person name="Yang R."/>
            <person name="Briner A.E."/>
            <person name="Felis G.E."/>
            <person name="de Vos W.M."/>
            <person name="Barrangou R."/>
            <person name="Klaenhammer T.R."/>
            <person name="Caufield P.W."/>
            <person name="Cui Y."/>
            <person name="Zhang H."/>
            <person name="O'Toole P.W."/>
        </authorList>
    </citation>
    <scope>NUCLEOTIDE SEQUENCE [LARGE SCALE GENOMIC DNA]</scope>
    <source>
        <strain evidence="1 2">DSM 24301</strain>
    </source>
</reference>
<proteinExistence type="predicted"/>
<gene>
    <name evidence="1" type="ORF">IV56_GL001722</name>
</gene>
<dbReference type="AlphaFoldDB" id="A0A0R2MWC9"/>
<sequence>MQQAQQRGWVSPTMALTQIGRQISQRIPDLHLIPVYYLPGIIDIHAVMGYSKQHTDLESTMVIRRLLDRAAAHNQDDDVLHSIRHMQLKWDFETQHLDYAQTDVMQLLWQRLGGDGRQQPALNQYDKQLLLRLLESQNWNLDEFEWRFSDWLQAQNMQHSLLTRFEMMQRVMYEVTKNQAAIDELQQVSSERQWRQSLAWLQPIVDKEDVL</sequence>
<comment type="caution">
    <text evidence="1">The sequence shown here is derived from an EMBL/GenBank/DDBJ whole genome shotgun (WGS) entry which is preliminary data.</text>
</comment>